<dbReference type="AlphaFoldDB" id="A0A0A0HHK0"/>
<proteinExistence type="predicted"/>
<reference evidence="2 3" key="1">
    <citation type="submission" date="2013-01" db="EMBL/GenBank/DDBJ databases">
        <authorList>
            <person name="Fiebig A."/>
            <person name="Goeker M."/>
            <person name="Klenk H.-P.P."/>
        </authorList>
    </citation>
    <scope>NUCLEOTIDE SEQUENCE [LARGE SCALE GENOMIC DNA]</scope>
    <source>
        <strain evidence="2 3">DSM 17069</strain>
    </source>
</reference>
<dbReference type="STRING" id="215743.ROSMUCSMR3_00047"/>
<dbReference type="Proteomes" id="UP000030021">
    <property type="component" value="Unassembled WGS sequence"/>
</dbReference>
<sequence>MTGADGMQRRVFLSLVAMSVLAGCGGYRRSRANPRNWFGRSTPRRRAAEPAPANTNPLIPEREDTIFRRRRDKVYEGTPVDQITRMVIERTSDGGIIRVEGVTLQQGAFDVRLVSETDNKPVNGRLDYRLMAIQPEDQPQGPERARTVMAAVFVSNQVLERSDEIRVIGARNEQVSRR</sequence>
<dbReference type="eggNOG" id="ENOG50336C0">
    <property type="taxonomic scope" value="Bacteria"/>
</dbReference>
<evidence type="ECO:0000256" key="1">
    <source>
        <dbReference type="SAM" id="MobiDB-lite"/>
    </source>
</evidence>
<evidence type="ECO:0000313" key="3">
    <source>
        <dbReference type="Proteomes" id="UP000030021"/>
    </source>
</evidence>
<dbReference type="RefSeq" id="WP_052115401.1">
    <property type="nucleotide sequence ID" value="NZ_KN293983.1"/>
</dbReference>
<dbReference type="HOGENOM" id="CLU_135047_0_0_5"/>
<name>A0A0A0HHK0_9RHOB</name>
<accession>A0A0A0HHK0</accession>
<comment type="caution">
    <text evidence="2">The sequence shown here is derived from an EMBL/GenBank/DDBJ whole genome shotgun (WGS) entry which is preliminary data.</text>
</comment>
<dbReference type="EMBL" id="AONH01000018">
    <property type="protein sequence ID" value="KGM86411.1"/>
    <property type="molecule type" value="Genomic_DNA"/>
</dbReference>
<feature type="region of interest" description="Disordered" evidence="1">
    <location>
        <begin position="32"/>
        <end position="59"/>
    </location>
</feature>
<evidence type="ECO:0000313" key="2">
    <source>
        <dbReference type="EMBL" id="KGM86411.1"/>
    </source>
</evidence>
<protein>
    <submittedName>
        <fullName evidence="2">Uncharacterized protein</fullName>
    </submittedName>
</protein>
<dbReference type="OrthoDB" id="7773807at2"/>
<dbReference type="PATRIC" id="fig|1288298.3.peg.3698"/>
<gene>
    <name evidence="2" type="ORF">rosmuc_03686</name>
</gene>
<organism evidence="2 3">
    <name type="scientific">Roseovarius mucosus DSM 17069</name>
    <dbReference type="NCBI Taxonomy" id="1288298"/>
    <lineage>
        <taxon>Bacteria</taxon>
        <taxon>Pseudomonadati</taxon>
        <taxon>Pseudomonadota</taxon>
        <taxon>Alphaproteobacteria</taxon>
        <taxon>Rhodobacterales</taxon>
        <taxon>Roseobacteraceae</taxon>
        <taxon>Roseovarius</taxon>
    </lineage>
</organism>